<gene>
    <name evidence="1" type="ORF">NE237_024306</name>
</gene>
<proteinExistence type="predicted"/>
<name>A0A9Q0K668_9MAGN</name>
<dbReference type="AlphaFoldDB" id="A0A9Q0K668"/>
<evidence type="ECO:0000313" key="1">
    <source>
        <dbReference type="EMBL" id="KAJ4964367.1"/>
    </source>
</evidence>
<organism evidence="1 2">
    <name type="scientific">Protea cynaroides</name>
    <dbReference type="NCBI Taxonomy" id="273540"/>
    <lineage>
        <taxon>Eukaryota</taxon>
        <taxon>Viridiplantae</taxon>
        <taxon>Streptophyta</taxon>
        <taxon>Embryophyta</taxon>
        <taxon>Tracheophyta</taxon>
        <taxon>Spermatophyta</taxon>
        <taxon>Magnoliopsida</taxon>
        <taxon>Proteales</taxon>
        <taxon>Proteaceae</taxon>
        <taxon>Protea</taxon>
    </lineage>
</organism>
<comment type="caution">
    <text evidence="1">The sequence shown here is derived from an EMBL/GenBank/DDBJ whole genome shotgun (WGS) entry which is preliminary data.</text>
</comment>
<dbReference type="Proteomes" id="UP001141806">
    <property type="component" value="Unassembled WGS sequence"/>
</dbReference>
<dbReference type="EMBL" id="JAMYWD010000008">
    <property type="protein sequence ID" value="KAJ4964367.1"/>
    <property type="molecule type" value="Genomic_DNA"/>
</dbReference>
<evidence type="ECO:0000313" key="2">
    <source>
        <dbReference type="Proteomes" id="UP001141806"/>
    </source>
</evidence>
<reference evidence="1" key="1">
    <citation type="journal article" date="2023" name="Plant J.">
        <title>The genome of the king protea, Protea cynaroides.</title>
        <authorList>
            <person name="Chang J."/>
            <person name="Duong T.A."/>
            <person name="Schoeman C."/>
            <person name="Ma X."/>
            <person name="Roodt D."/>
            <person name="Barker N."/>
            <person name="Li Z."/>
            <person name="Van de Peer Y."/>
            <person name="Mizrachi E."/>
        </authorList>
    </citation>
    <scope>NUCLEOTIDE SEQUENCE</scope>
    <source>
        <tissue evidence="1">Young leaves</tissue>
    </source>
</reference>
<sequence length="195" mass="22674">MEEACEALAEILEDKVRWKAKRESAKVLFIARAAIPASIAAFQPSCDITFETEEGFVSILETQSIFGIGFLDTRPAKSKHRMGWWKPFLRFRFRQTKRGGVKTKFKPWSKVRIEHPSPWMLLEALVFCRVRSGPDANRNEYKEAEAGDDEALTPHKGRFRMVPRRHRRRRLRQRVSIVGVGSGGSKSRRRRRCWC</sequence>
<protein>
    <submittedName>
        <fullName evidence="1">Uncharacterized protein</fullName>
    </submittedName>
</protein>
<accession>A0A9Q0K668</accession>
<keyword evidence="2" id="KW-1185">Reference proteome</keyword>